<dbReference type="CDD" id="cd00302">
    <property type="entry name" value="cytochrome_P450"/>
    <property type="match status" value="1"/>
</dbReference>
<dbReference type="PANTHER" id="PTHR24291:SF50">
    <property type="entry name" value="BIFUNCTIONAL ALBAFLAVENONE MONOOXYGENASE_TERPENE SYNTHASE"/>
    <property type="match status" value="1"/>
</dbReference>
<keyword evidence="6" id="KW-0503">Monooxygenase</keyword>
<keyword evidence="3" id="KW-0479">Metal-binding</keyword>
<dbReference type="InterPro" id="IPR001128">
    <property type="entry name" value="Cyt_P450"/>
</dbReference>
<dbReference type="GO" id="GO:0016705">
    <property type="term" value="F:oxidoreductase activity, acting on paired donors, with incorporation or reduction of molecular oxygen"/>
    <property type="evidence" value="ECO:0007669"/>
    <property type="project" value="InterPro"/>
</dbReference>
<proteinExistence type="inferred from homology"/>
<evidence type="ECO:0000256" key="4">
    <source>
        <dbReference type="ARBA" id="ARBA00023002"/>
    </source>
</evidence>
<reference evidence="8" key="2">
    <citation type="submission" date="2021-04" db="EMBL/GenBank/DDBJ databases">
        <authorList>
            <person name="Podell S."/>
        </authorList>
    </citation>
    <scope>NUCLEOTIDE SEQUENCE</scope>
    <source>
        <strain evidence="8">Hildebrandi</strain>
    </source>
</reference>
<dbReference type="AlphaFoldDB" id="A0A9K3PLN5"/>
<dbReference type="Proteomes" id="UP000693970">
    <property type="component" value="Unassembled WGS sequence"/>
</dbReference>
<dbReference type="GO" id="GO:0020037">
    <property type="term" value="F:heme binding"/>
    <property type="evidence" value="ECO:0007669"/>
    <property type="project" value="InterPro"/>
</dbReference>
<dbReference type="OrthoDB" id="45232at2759"/>
<gene>
    <name evidence="8" type="ORF">IV203_010686</name>
</gene>
<sequence>MSSDVVVPNLFSGLGPSVAAAVAVVVVTIVIAGKIFRRDGENGQPYPPLAPASMLDTMNKMQGSDLPWFYLQMATTLGNKYTYRLKLPLRQMFVVTGDPNFARDVLLDPKSTKPDLYRQFEADGIGNIFTRNGEFWHARRKGTAPAFSSSHIKRMNSVAIEIAELWIKNTLLPVMKEGKPFDVAKEMINITLDSICKTAFEYDPTEEEKEQFLKCEELVTTEYISRSLSNPFRQYLGPLLPKRREAMQAAKKNLALAKRIIANYRAMKNPTKGTIVDLIANNKCYATLDEMAVDLIIYLVAGHDTTGYTLAFTLLELARHPEEQKKIRDDLAKRTPDDWSNSKVVQMAIKESMRLYPVSAGGSLRQLGRDFETDDGFVVPRNSNVVAAMILLHRNPTVFEDADKFIPSRWENPTKEMKDAFLIFSAGKQNCIGQALANAELQCIIPMILSQVELEVVEEGSVDCFLTMKPTGAWLKAKPLNGN</sequence>
<dbReference type="GO" id="GO:0005506">
    <property type="term" value="F:iron ion binding"/>
    <property type="evidence" value="ECO:0007669"/>
    <property type="project" value="InterPro"/>
</dbReference>
<keyword evidence="5" id="KW-0408">Iron</keyword>
<comment type="caution">
    <text evidence="8">The sequence shown here is derived from an EMBL/GenBank/DDBJ whole genome shotgun (WGS) entry which is preliminary data.</text>
</comment>
<keyword evidence="4" id="KW-0560">Oxidoreductase</keyword>
<evidence type="ECO:0000256" key="2">
    <source>
        <dbReference type="ARBA" id="ARBA00022617"/>
    </source>
</evidence>
<dbReference type="Pfam" id="PF00067">
    <property type="entry name" value="p450"/>
    <property type="match status" value="1"/>
</dbReference>
<dbReference type="GO" id="GO:0004497">
    <property type="term" value="F:monooxygenase activity"/>
    <property type="evidence" value="ECO:0007669"/>
    <property type="project" value="UniProtKB-KW"/>
</dbReference>
<keyword evidence="9" id="KW-1185">Reference proteome</keyword>
<keyword evidence="2" id="KW-0349">Heme</keyword>
<feature type="transmembrane region" description="Helical" evidence="7">
    <location>
        <begin position="18"/>
        <end position="36"/>
    </location>
</feature>
<evidence type="ECO:0000256" key="5">
    <source>
        <dbReference type="ARBA" id="ARBA00023004"/>
    </source>
</evidence>
<evidence type="ECO:0000256" key="1">
    <source>
        <dbReference type="ARBA" id="ARBA00010617"/>
    </source>
</evidence>
<name>A0A9K3PLN5_9STRA</name>
<evidence type="ECO:0000313" key="9">
    <source>
        <dbReference type="Proteomes" id="UP000693970"/>
    </source>
</evidence>
<keyword evidence="7" id="KW-1133">Transmembrane helix</keyword>
<organism evidence="8 9">
    <name type="scientific">Nitzschia inconspicua</name>
    <dbReference type="NCBI Taxonomy" id="303405"/>
    <lineage>
        <taxon>Eukaryota</taxon>
        <taxon>Sar</taxon>
        <taxon>Stramenopiles</taxon>
        <taxon>Ochrophyta</taxon>
        <taxon>Bacillariophyta</taxon>
        <taxon>Bacillariophyceae</taxon>
        <taxon>Bacillariophycidae</taxon>
        <taxon>Bacillariales</taxon>
        <taxon>Bacillariaceae</taxon>
        <taxon>Nitzschia</taxon>
    </lineage>
</organism>
<evidence type="ECO:0000256" key="3">
    <source>
        <dbReference type="ARBA" id="ARBA00022723"/>
    </source>
</evidence>
<evidence type="ECO:0000313" key="8">
    <source>
        <dbReference type="EMBL" id="KAG7351326.1"/>
    </source>
</evidence>
<accession>A0A9K3PLN5</accession>
<evidence type="ECO:0000256" key="7">
    <source>
        <dbReference type="SAM" id="Phobius"/>
    </source>
</evidence>
<comment type="similarity">
    <text evidence="1">Belongs to the cytochrome P450 family.</text>
</comment>
<keyword evidence="7" id="KW-0812">Transmembrane</keyword>
<evidence type="ECO:0000256" key="6">
    <source>
        <dbReference type="ARBA" id="ARBA00023033"/>
    </source>
</evidence>
<dbReference type="PANTHER" id="PTHR24291">
    <property type="entry name" value="CYTOCHROME P450 FAMILY 4"/>
    <property type="match status" value="1"/>
</dbReference>
<reference evidence="8" key="1">
    <citation type="journal article" date="2021" name="Sci. Rep.">
        <title>Diploid genomic architecture of Nitzschia inconspicua, an elite biomass production diatom.</title>
        <authorList>
            <person name="Oliver A."/>
            <person name="Podell S."/>
            <person name="Pinowska A."/>
            <person name="Traller J.C."/>
            <person name="Smith S.R."/>
            <person name="McClure R."/>
            <person name="Beliaev A."/>
            <person name="Bohutskyi P."/>
            <person name="Hill E.A."/>
            <person name="Rabines A."/>
            <person name="Zheng H."/>
            <person name="Allen L.Z."/>
            <person name="Kuo A."/>
            <person name="Grigoriev I.V."/>
            <person name="Allen A.E."/>
            <person name="Hazlebeck D."/>
            <person name="Allen E.E."/>
        </authorList>
    </citation>
    <scope>NUCLEOTIDE SEQUENCE</scope>
    <source>
        <strain evidence="8">Hildebrandi</strain>
    </source>
</reference>
<dbReference type="EMBL" id="JAGRRH010000018">
    <property type="protein sequence ID" value="KAG7351326.1"/>
    <property type="molecule type" value="Genomic_DNA"/>
</dbReference>
<protein>
    <submittedName>
        <fullName evidence="8">Cytochrome P450</fullName>
    </submittedName>
</protein>
<keyword evidence="7" id="KW-0472">Membrane</keyword>
<dbReference type="InterPro" id="IPR050196">
    <property type="entry name" value="Cytochrome_P450_Monoox"/>
</dbReference>